<dbReference type="Proteomes" id="UP000225108">
    <property type="component" value="Unassembled WGS sequence"/>
</dbReference>
<dbReference type="PANTHER" id="PTHR13847">
    <property type="entry name" value="SARCOSINE DEHYDROGENASE-RELATED"/>
    <property type="match status" value="1"/>
</dbReference>
<accession>A0A2G3PUV5</accession>
<dbReference type="Gene3D" id="3.30.9.10">
    <property type="entry name" value="D-Amino Acid Oxidase, subunit A, domain 2"/>
    <property type="match status" value="1"/>
</dbReference>
<comment type="caution">
    <text evidence="2">The sequence shown here is derived from an EMBL/GenBank/DDBJ whole genome shotgun (WGS) entry which is preliminary data.</text>
</comment>
<sequence>MAPNNLQPAAVEKSAAWASSPTARGTAVVAEAAPAPFWLDRPERPVARGRLSGSTAADLAIVGGGFTGLWAAVQAAEADPARSVILLEGAWIAEGASGRNGGFCSASLTHGLVNGLDRYADELPELLRMGVETLDEIEAAMRRLGIDADAERNGELDIANFQWQVDGLKDVARQGQSLDQPLRFLDGDELARHISSPMAHGAVYDPDVILVDPARLAWGLAAAAERLGVRVYEHSEVTDLRSVGDRVHLQTGYGTVDAAKVILATAASKPLRRKLGYLMVPVWDYAIMTEPLTDPQLAAIGWTGRQGLADSGNRFHYFRLTADNRILFGGWDAIYHYGSDTDPRHAQRPAEFALLAEHLLQVFPQLEGIKASHAWGGVIDTCSRFSNFWDVSMGGKAVSVLGFTGLGVGASHFGARTALDLVDGKDTERTRLKMVQKKPLPFPPEPLRWFGITVTRHEFGRADRNQGRRGLWLKTMDALGLGFDS</sequence>
<proteinExistence type="predicted"/>
<dbReference type="Pfam" id="PF01266">
    <property type="entry name" value="DAO"/>
    <property type="match status" value="1"/>
</dbReference>
<gene>
    <name evidence="2" type="ORF">CSW57_06570</name>
</gene>
<dbReference type="InterPro" id="IPR006076">
    <property type="entry name" value="FAD-dep_OxRdtase"/>
</dbReference>
<dbReference type="EMBL" id="PEBD01000004">
    <property type="protein sequence ID" value="PHV68812.1"/>
    <property type="molecule type" value="Genomic_DNA"/>
</dbReference>
<protein>
    <submittedName>
        <fullName evidence="2">FAD-dependent oxidoreductase</fullName>
    </submittedName>
</protein>
<dbReference type="PANTHER" id="PTHR13847:SF281">
    <property type="entry name" value="FAD DEPENDENT OXIDOREDUCTASE DOMAIN-CONTAINING PROTEIN"/>
    <property type="match status" value="1"/>
</dbReference>
<feature type="domain" description="FAD dependent oxidoreductase" evidence="1">
    <location>
        <begin position="58"/>
        <end position="418"/>
    </location>
</feature>
<dbReference type="Gene3D" id="3.50.50.60">
    <property type="entry name" value="FAD/NAD(P)-binding domain"/>
    <property type="match status" value="1"/>
</dbReference>
<evidence type="ECO:0000313" key="2">
    <source>
        <dbReference type="EMBL" id="PHV68812.1"/>
    </source>
</evidence>
<dbReference type="GO" id="GO:0005737">
    <property type="term" value="C:cytoplasm"/>
    <property type="evidence" value="ECO:0007669"/>
    <property type="project" value="TreeGrafter"/>
</dbReference>
<evidence type="ECO:0000313" key="3">
    <source>
        <dbReference type="Proteomes" id="UP000225108"/>
    </source>
</evidence>
<dbReference type="InterPro" id="IPR036188">
    <property type="entry name" value="FAD/NAD-bd_sf"/>
</dbReference>
<name>A0A2G3PUV5_WILMA</name>
<evidence type="ECO:0000259" key="1">
    <source>
        <dbReference type="Pfam" id="PF01266"/>
    </source>
</evidence>
<dbReference type="SUPFAM" id="SSF51905">
    <property type="entry name" value="FAD/NAD(P)-binding domain"/>
    <property type="match status" value="1"/>
</dbReference>
<dbReference type="AlphaFoldDB" id="A0A2G3PUV5"/>
<dbReference type="RefSeq" id="WP_099381901.1">
    <property type="nucleotide sequence ID" value="NZ_PEBD01000004.1"/>
</dbReference>
<reference evidence="2 3" key="1">
    <citation type="submission" date="2017-10" db="EMBL/GenBank/DDBJ databases">
        <title>The draft genome sequence of Williamsia sp. BULT 1.1 isolated from the semi-arid grassland soils from South Africa.</title>
        <authorList>
            <person name="Kabwe M.H."/>
            <person name="Govender N."/>
            <person name="Mutseka Lunga P."/>
            <person name="Vikram S."/>
            <person name="Makhalanyane T.P."/>
        </authorList>
    </citation>
    <scope>NUCLEOTIDE SEQUENCE [LARGE SCALE GENOMIC DNA]</scope>
    <source>
        <strain evidence="2 3">BULT 1.1</strain>
    </source>
</reference>
<organism evidence="2 3">
    <name type="scientific">Williamsia marianensis</name>
    <dbReference type="NCBI Taxonomy" id="85044"/>
    <lineage>
        <taxon>Bacteria</taxon>
        <taxon>Bacillati</taxon>
        <taxon>Actinomycetota</taxon>
        <taxon>Actinomycetes</taxon>
        <taxon>Mycobacteriales</taxon>
        <taxon>Nocardiaceae</taxon>
        <taxon>Williamsia</taxon>
    </lineage>
</organism>